<dbReference type="EMBL" id="JAJEPV010000006">
    <property type="protein sequence ID" value="MCC2118722.1"/>
    <property type="molecule type" value="Genomic_DNA"/>
</dbReference>
<protein>
    <submittedName>
        <fullName evidence="1">Uncharacterized protein</fullName>
    </submittedName>
</protein>
<name>A0AAE2ZWE5_9FIRM</name>
<proteinExistence type="predicted"/>
<evidence type="ECO:0000313" key="1">
    <source>
        <dbReference type="EMBL" id="MCC2118722.1"/>
    </source>
</evidence>
<comment type="caution">
    <text evidence="1">The sequence shown here is derived from an EMBL/GenBank/DDBJ whole genome shotgun (WGS) entry which is preliminary data.</text>
</comment>
<organism evidence="1 2">
    <name type="scientific">Waltera acetigignens</name>
    <dbReference type="NCBI Taxonomy" id="2981769"/>
    <lineage>
        <taxon>Bacteria</taxon>
        <taxon>Bacillati</taxon>
        <taxon>Bacillota</taxon>
        <taxon>Clostridia</taxon>
        <taxon>Lachnospirales</taxon>
        <taxon>Lachnospiraceae</taxon>
        <taxon>Waltera</taxon>
    </lineage>
</organism>
<reference evidence="1 2" key="1">
    <citation type="submission" date="2021-10" db="EMBL/GenBank/DDBJ databases">
        <title>Anaerobic single-cell dispensing facilitates the cultivation of human gut bacteria.</title>
        <authorList>
            <person name="Afrizal A."/>
        </authorList>
    </citation>
    <scope>NUCLEOTIDE SEQUENCE [LARGE SCALE GENOMIC DNA]</scope>
    <source>
        <strain evidence="1 2">CLA-AA-H273</strain>
    </source>
</reference>
<keyword evidence="2" id="KW-1185">Reference proteome</keyword>
<evidence type="ECO:0000313" key="2">
    <source>
        <dbReference type="Proteomes" id="UP001197795"/>
    </source>
</evidence>
<sequence>MAFLVIKNYWAVLYELSDKNMIHLLLNSLDKRRNSQKYSGEPVQNSKKELYLKKYNFLKKSLAMPVNSMYTNPCCGMIAVKREVAGFQ</sequence>
<dbReference type="AlphaFoldDB" id="A0AAE2ZWE5"/>
<gene>
    <name evidence="1" type="ORF">LKD75_03795</name>
</gene>
<dbReference type="RefSeq" id="WP_227732554.1">
    <property type="nucleotide sequence ID" value="NZ_JAJEPV010000006.1"/>
</dbReference>
<dbReference type="Proteomes" id="UP001197795">
    <property type="component" value="Unassembled WGS sequence"/>
</dbReference>
<accession>A0AAE2ZWE5</accession>